<evidence type="ECO:0000256" key="1">
    <source>
        <dbReference type="ARBA" id="ARBA00008984"/>
    </source>
</evidence>
<gene>
    <name evidence="3" type="primary">yedF</name>
    <name evidence="3" type="ORF">KQI42_15035</name>
</gene>
<evidence type="ECO:0000313" key="4">
    <source>
        <dbReference type="Proteomes" id="UP000749471"/>
    </source>
</evidence>
<evidence type="ECO:0000313" key="3">
    <source>
        <dbReference type="EMBL" id="MBU5439337.1"/>
    </source>
</evidence>
<dbReference type="InterPro" id="IPR019870">
    <property type="entry name" value="Se_metab_YedF"/>
</dbReference>
<dbReference type="PANTHER" id="PTHR33279:SF6">
    <property type="entry name" value="SULFUR CARRIER PROTEIN YEDF-RELATED"/>
    <property type="match status" value="1"/>
</dbReference>
<dbReference type="PROSITE" id="PS01148">
    <property type="entry name" value="UPF0033"/>
    <property type="match status" value="1"/>
</dbReference>
<feature type="domain" description="UPF0033" evidence="2">
    <location>
        <begin position="5"/>
        <end position="29"/>
    </location>
</feature>
<comment type="caution">
    <text evidence="3">The sequence shown here is derived from an EMBL/GenBank/DDBJ whole genome shotgun (WGS) entry which is preliminary data.</text>
</comment>
<accession>A0ABS6E8U0</accession>
<comment type="similarity">
    <text evidence="1">Belongs to the sulfur carrier protein TusA family.</text>
</comment>
<dbReference type="Pfam" id="PF01206">
    <property type="entry name" value="TusA"/>
    <property type="match status" value="1"/>
</dbReference>
<sequence>MRIEVDARGQVCPKPVIMTKKELDNLSEGILTTIVDNEVAKENVSKLAGSLGYEFSVDKGKDNEYYIHIKKGEVNGEVSVCIPDTFKDLTIAIGSNKMGSGEEKLGNILMKSFIYTVRETTPYPSSIVLFNSGVYLTCEGSEVLEDLKALADEGVEILSCGTCLDYYNIKDKLQVGGITNMYSIYEKMRNANNTVNIG</sequence>
<dbReference type="EMBL" id="JAHLPM010000014">
    <property type="protein sequence ID" value="MBU5439337.1"/>
    <property type="molecule type" value="Genomic_DNA"/>
</dbReference>
<name>A0ABS6E8U0_9FIRM</name>
<dbReference type="RefSeq" id="WP_216521046.1">
    <property type="nucleotide sequence ID" value="NZ_JAHLPM010000014.1"/>
</dbReference>
<dbReference type="CDD" id="cd03421">
    <property type="entry name" value="SirA_like_N"/>
    <property type="match status" value="1"/>
</dbReference>
<organism evidence="3 4">
    <name type="scientific">Tissierella simiarum</name>
    <dbReference type="NCBI Taxonomy" id="2841534"/>
    <lineage>
        <taxon>Bacteria</taxon>
        <taxon>Bacillati</taxon>
        <taxon>Bacillota</taxon>
        <taxon>Tissierellia</taxon>
        <taxon>Tissierellales</taxon>
        <taxon>Tissierellaceae</taxon>
        <taxon>Tissierella</taxon>
    </lineage>
</organism>
<evidence type="ECO:0000259" key="2">
    <source>
        <dbReference type="PROSITE" id="PS01148"/>
    </source>
</evidence>
<dbReference type="InterPro" id="IPR001455">
    <property type="entry name" value="TusA-like"/>
</dbReference>
<proteinExistence type="inferred from homology"/>
<dbReference type="NCBIfam" id="TIGR03527">
    <property type="entry name" value="selenium_YedF"/>
    <property type="match status" value="1"/>
</dbReference>
<protein>
    <submittedName>
        <fullName evidence="3">Sulfurtransferase-like selenium metabolism protein YedF</fullName>
    </submittedName>
</protein>
<keyword evidence="4" id="KW-1185">Reference proteome</keyword>
<dbReference type="PANTHER" id="PTHR33279">
    <property type="entry name" value="SULFUR CARRIER PROTEIN YEDF-RELATED"/>
    <property type="match status" value="1"/>
</dbReference>
<reference evidence="3 4" key="1">
    <citation type="submission" date="2021-06" db="EMBL/GenBank/DDBJ databases">
        <authorList>
            <person name="Sun Q."/>
            <person name="Li D."/>
        </authorList>
    </citation>
    <scope>NUCLEOTIDE SEQUENCE [LARGE SCALE GENOMIC DNA]</scope>
    <source>
        <strain evidence="3 4">MSJ-40</strain>
    </source>
</reference>
<dbReference type="Proteomes" id="UP000749471">
    <property type="component" value="Unassembled WGS sequence"/>
</dbReference>